<evidence type="ECO:0000256" key="7">
    <source>
        <dbReference type="ARBA" id="ARBA00047899"/>
    </source>
</evidence>
<dbReference type="PANTHER" id="PTHR24363">
    <property type="entry name" value="SERINE/THREONINE PROTEIN KINASE"/>
    <property type="match status" value="1"/>
</dbReference>
<dbReference type="PROSITE" id="PS50011">
    <property type="entry name" value="PROTEIN_KINASE_DOM"/>
    <property type="match status" value="1"/>
</dbReference>
<evidence type="ECO:0000256" key="2">
    <source>
        <dbReference type="ARBA" id="ARBA00022527"/>
    </source>
</evidence>
<dbReference type="SMART" id="SM00220">
    <property type="entry name" value="S_TKc"/>
    <property type="match status" value="1"/>
</dbReference>
<evidence type="ECO:0000256" key="4">
    <source>
        <dbReference type="ARBA" id="ARBA00022741"/>
    </source>
</evidence>
<keyword evidence="2 11" id="KW-0723">Serine/threonine-protein kinase</keyword>
<dbReference type="SUPFAM" id="SSF56112">
    <property type="entry name" value="Protein kinase-like (PK-like)"/>
    <property type="match status" value="1"/>
</dbReference>
<feature type="binding site" evidence="9">
    <location>
        <position position="65"/>
    </location>
    <ligand>
        <name>ATP</name>
        <dbReference type="ChEBI" id="CHEBI:30616"/>
    </ligand>
</feature>
<evidence type="ECO:0000259" key="10">
    <source>
        <dbReference type="PROSITE" id="PS50011"/>
    </source>
</evidence>
<dbReference type="Gene3D" id="3.30.200.20">
    <property type="entry name" value="Phosphorylase Kinase, domain 1"/>
    <property type="match status" value="1"/>
</dbReference>
<accession>A0A6B3NAR5</accession>
<evidence type="ECO:0000256" key="6">
    <source>
        <dbReference type="ARBA" id="ARBA00022840"/>
    </source>
</evidence>
<dbReference type="InterPro" id="IPR011009">
    <property type="entry name" value="Kinase-like_dom_sf"/>
</dbReference>
<evidence type="ECO:0000256" key="9">
    <source>
        <dbReference type="PROSITE-ProRule" id="PRU10141"/>
    </source>
</evidence>
<proteinExistence type="predicted"/>
<dbReference type="PANTHER" id="PTHR24363:SF0">
    <property type="entry name" value="SERINE_THREONINE KINASE LIKE DOMAIN CONTAINING 1"/>
    <property type="match status" value="1"/>
</dbReference>
<comment type="catalytic activity">
    <reaction evidence="7">
        <text>L-threonyl-[protein] + ATP = O-phospho-L-threonyl-[protein] + ADP + H(+)</text>
        <dbReference type="Rhea" id="RHEA:46608"/>
        <dbReference type="Rhea" id="RHEA-COMP:11060"/>
        <dbReference type="Rhea" id="RHEA-COMP:11605"/>
        <dbReference type="ChEBI" id="CHEBI:15378"/>
        <dbReference type="ChEBI" id="CHEBI:30013"/>
        <dbReference type="ChEBI" id="CHEBI:30616"/>
        <dbReference type="ChEBI" id="CHEBI:61977"/>
        <dbReference type="ChEBI" id="CHEBI:456216"/>
        <dbReference type="EC" id="2.7.11.1"/>
    </reaction>
</comment>
<reference evidence="11" key="1">
    <citation type="submission" date="2019-11" db="EMBL/GenBank/DDBJ databases">
        <title>Genomic insights into an expanded diversity of filamentous marine cyanobacteria reveals the extraordinary biosynthetic potential of Moorea and Okeania.</title>
        <authorList>
            <person name="Ferreira Leao T."/>
            <person name="Wang M."/>
            <person name="Moss N."/>
            <person name="Da Silva R."/>
            <person name="Sanders J."/>
            <person name="Nurk S."/>
            <person name="Gurevich A."/>
            <person name="Humphrey G."/>
            <person name="Reher R."/>
            <person name="Zhu Q."/>
            <person name="Belda-Ferre P."/>
            <person name="Glukhov E."/>
            <person name="Rex R."/>
            <person name="Dorrestein P.C."/>
            <person name="Knight R."/>
            <person name="Pevzner P."/>
            <person name="Gerwick W.H."/>
            <person name="Gerwick L."/>
        </authorList>
    </citation>
    <scope>NUCLEOTIDE SEQUENCE</scope>
    <source>
        <strain evidence="11">SIO1C4</strain>
    </source>
</reference>
<evidence type="ECO:0000256" key="5">
    <source>
        <dbReference type="ARBA" id="ARBA00022777"/>
    </source>
</evidence>
<comment type="catalytic activity">
    <reaction evidence="8">
        <text>L-seryl-[protein] + ATP = O-phospho-L-seryl-[protein] + ADP + H(+)</text>
        <dbReference type="Rhea" id="RHEA:17989"/>
        <dbReference type="Rhea" id="RHEA-COMP:9863"/>
        <dbReference type="Rhea" id="RHEA-COMP:11604"/>
        <dbReference type="ChEBI" id="CHEBI:15378"/>
        <dbReference type="ChEBI" id="CHEBI:29999"/>
        <dbReference type="ChEBI" id="CHEBI:30616"/>
        <dbReference type="ChEBI" id="CHEBI:83421"/>
        <dbReference type="ChEBI" id="CHEBI:456216"/>
        <dbReference type="EC" id="2.7.11.1"/>
    </reaction>
</comment>
<sequence>MNVPINLSSFQSQIWQQTKLAQLCGQQKLFHERYEVLRMIGRGGFGVTFLARDVSLPGQPPCVIKQLLPKVSDPSVLAKVRSRFQLEAQMLAKLGNHSQIPMLLDYFVAEGEFYLVQEYVRGVHLVKLVRRCGCLSEKALKSFLNNILPLLDFIHNNGVIHRDIKPQNIICCQDDGRLVLIDFGAVKEVIAQTKDTSDSTTTTHFVGTVGFAPPEQFSLRPTFGSDIFALGVTCLYLLTGKAPLEFSTNPQTGELKWADAVELSDSLAEILGKMLKVSVNKRYKSARAILAALELEPHRTQLANCMVANHQPISDKAGINQEERNLSEFCPPAAKAAITIREWKQRRRRKQQGYHNHIIPSLS</sequence>
<keyword evidence="4 9" id="KW-0547">Nucleotide-binding</keyword>
<dbReference type="GO" id="GO:0005524">
    <property type="term" value="F:ATP binding"/>
    <property type="evidence" value="ECO:0007669"/>
    <property type="project" value="UniProtKB-UniRule"/>
</dbReference>
<evidence type="ECO:0000313" key="11">
    <source>
        <dbReference type="EMBL" id="NER30686.1"/>
    </source>
</evidence>
<name>A0A6B3NAR5_9CYAN</name>
<dbReference type="CDD" id="cd14014">
    <property type="entry name" value="STKc_PknB_like"/>
    <property type="match status" value="1"/>
</dbReference>
<protein>
    <recommendedName>
        <fullName evidence="1">non-specific serine/threonine protein kinase</fullName>
        <ecNumber evidence="1">2.7.11.1</ecNumber>
    </recommendedName>
</protein>
<dbReference type="PROSITE" id="PS00107">
    <property type="entry name" value="PROTEIN_KINASE_ATP"/>
    <property type="match status" value="1"/>
</dbReference>
<dbReference type="AlphaFoldDB" id="A0A6B3NAR5"/>
<feature type="domain" description="Protein kinase" evidence="10">
    <location>
        <begin position="34"/>
        <end position="301"/>
    </location>
</feature>
<dbReference type="InterPro" id="IPR017441">
    <property type="entry name" value="Protein_kinase_ATP_BS"/>
</dbReference>
<keyword evidence="3" id="KW-0808">Transferase</keyword>
<dbReference type="GO" id="GO:0004674">
    <property type="term" value="F:protein serine/threonine kinase activity"/>
    <property type="evidence" value="ECO:0007669"/>
    <property type="project" value="UniProtKB-KW"/>
</dbReference>
<keyword evidence="5 11" id="KW-0418">Kinase</keyword>
<dbReference type="EMBL" id="JAAHFQ010000620">
    <property type="protein sequence ID" value="NER30686.1"/>
    <property type="molecule type" value="Genomic_DNA"/>
</dbReference>
<organism evidence="11">
    <name type="scientific">Symploca sp. SIO1C4</name>
    <dbReference type="NCBI Taxonomy" id="2607765"/>
    <lineage>
        <taxon>Bacteria</taxon>
        <taxon>Bacillati</taxon>
        <taxon>Cyanobacteriota</taxon>
        <taxon>Cyanophyceae</taxon>
        <taxon>Coleofasciculales</taxon>
        <taxon>Coleofasciculaceae</taxon>
        <taxon>Symploca</taxon>
    </lineage>
</organism>
<dbReference type="Gene3D" id="1.10.510.10">
    <property type="entry name" value="Transferase(Phosphotransferase) domain 1"/>
    <property type="match status" value="1"/>
</dbReference>
<evidence type="ECO:0000256" key="1">
    <source>
        <dbReference type="ARBA" id="ARBA00012513"/>
    </source>
</evidence>
<dbReference type="Pfam" id="PF00069">
    <property type="entry name" value="Pkinase"/>
    <property type="match status" value="1"/>
</dbReference>
<evidence type="ECO:0000256" key="3">
    <source>
        <dbReference type="ARBA" id="ARBA00022679"/>
    </source>
</evidence>
<keyword evidence="6 9" id="KW-0067">ATP-binding</keyword>
<evidence type="ECO:0000256" key="8">
    <source>
        <dbReference type="ARBA" id="ARBA00048679"/>
    </source>
</evidence>
<dbReference type="EC" id="2.7.11.1" evidence="1"/>
<comment type="caution">
    <text evidence="11">The sequence shown here is derived from an EMBL/GenBank/DDBJ whole genome shotgun (WGS) entry which is preliminary data.</text>
</comment>
<gene>
    <name evidence="11" type="ORF">F6J89_24485</name>
</gene>
<dbReference type="PROSITE" id="PS00108">
    <property type="entry name" value="PROTEIN_KINASE_ST"/>
    <property type="match status" value="1"/>
</dbReference>
<dbReference type="InterPro" id="IPR008271">
    <property type="entry name" value="Ser/Thr_kinase_AS"/>
</dbReference>
<dbReference type="InterPro" id="IPR000719">
    <property type="entry name" value="Prot_kinase_dom"/>
</dbReference>